<gene>
    <name evidence="3" type="ORF">QBC38DRAFT_529379</name>
</gene>
<reference evidence="3" key="2">
    <citation type="submission" date="2023-05" db="EMBL/GenBank/DDBJ databases">
        <authorList>
            <consortium name="Lawrence Berkeley National Laboratory"/>
            <person name="Steindorff A."/>
            <person name="Hensen N."/>
            <person name="Bonometti L."/>
            <person name="Westerberg I."/>
            <person name="Brannstrom I.O."/>
            <person name="Guillou S."/>
            <person name="Cros-Aarteil S."/>
            <person name="Calhoun S."/>
            <person name="Haridas S."/>
            <person name="Kuo A."/>
            <person name="Mondo S."/>
            <person name="Pangilinan J."/>
            <person name="Riley R."/>
            <person name="Labutti K."/>
            <person name="Andreopoulos B."/>
            <person name="Lipzen A."/>
            <person name="Chen C."/>
            <person name="Yanf M."/>
            <person name="Daum C."/>
            <person name="Ng V."/>
            <person name="Clum A."/>
            <person name="Ohm R."/>
            <person name="Martin F."/>
            <person name="Silar P."/>
            <person name="Natvig D."/>
            <person name="Lalanne C."/>
            <person name="Gautier V."/>
            <person name="Ament-Velasquez S.L."/>
            <person name="Kruys A."/>
            <person name="Hutchinson M.I."/>
            <person name="Powell A.J."/>
            <person name="Barry K."/>
            <person name="Miller A.N."/>
            <person name="Grigoriev I.V."/>
            <person name="Debuchy R."/>
            <person name="Gladieux P."/>
            <person name="Thoren M.H."/>
            <person name="Johannesson H."/>
        </authorList>
    </citation>
    <scope>NUCLEOTIDE SEQUENCE</scope>
    <source>
        <strain evidence="3">CBS 990.96</strain>
    </source>
</reference>
<dbReference type="Gene3D" id="3.40.50.300">
    <property type="entry name" value="P-loop containing nucleotide triphosphate hydrolases"/>
    <property type="match status" value="1"/>
</dbReference>
<dbReference type="EMBL" id="MU865352">
    <property type="protein sequence ID" value="KAK4226199.1"/>
    <property type="molecule type" value="Genomic_DNA"/>
</dbReference>
<dbReference type="InterPro" id="IPR010730">
    <property type="entry name" value="HET"/>
</dbReference>
<dbReference type="Pfam" id="PF24883">
    <property type="entry name" value="NPHP3_N"/>
    <property type="match status" value="2"/>
</dbReference>
<comment type="caution">
    <text evidence="3">The sequence shown here is derived from an EMBL/GenBank/DDBJ whole genome shotgun (WGS) entry which is preliminary data.</text>
</comment>
<evidence type="ECO:0000256" key="1">
    <source>
        <dbReference type="ARBA" id="ARBA00022737"/>
    </source>
</evidence>
<name>A0AAN7BMQ4_9PEZI</name>
<dbReference type="Pfam" id="PF06985">
    <property type="entry name" value="HET"/>
    <property type="match status" value="1"/>
</dbReference>
<protein>
    <submittedName>
        <fullName evidence="3">Heterokaryon incompatibility protein-domain-containing protein</fullName>
    </submittedName>
</protein>
<dbReference type="PANTHER" id="PTHR10622">
    <property type="entry name" value="HET DOMAIN-CONTAINING PROTEIN"/>
    <property type="match status" value="1"/>
</dbReference>
<evidence type="ECO:0000313" key="3">
    <source>
        <dbReference type="EMBL" id="KAK4226199.1"/>
    </source>
</evidence>
<dbReference type="AlphaFoldDB" id="A0AAN7BMQ4"/>
<dbReference type="InterPro" id="IPR007111">
    <property type="entry name" value="NACHT_NTPase"/>
</dbReference>
<sequence length="637" mass="73238">MRLLERTNTDTIHLTKFPIKDIPPYAILSHTWSDKEEEEFSFKDLTDGGADSKHGFNKIRFCADQASRDGLRFFWVDTCCIDKSSSAELQEAINSMFKWYCDAAKCYVYLVYVSTHKPNVNVNPTWKQAFLQCRWFKRGWTLQELIASKTVEFFSKEGEYLGDRQTLGNDIHNVTGIPLGALQGYTLSGFGNEERMSWAKNRKKTHKEDKAYSLFGIFDVQIPILYGEGEDKAFRRLREEINKYDPCLADLRSTDPWHDKRRIEHAKGGLLKDSYSWVLETPEFQQWRSSNDNRLLWIKGDPGKGKTMLLCGIIDELQKSLVSGLTHQQCHRRPPRLNITSYHPATSTHFTQILTSILQDADLETKPMYLIIDALDECITDLLQLLELITQTSSAPFRVKWIVSSRKWTQIEEKLAIVTQNNLSLELNAKSVANAVDVYIYYKISQLSIKKKYNDKTKMAIQDYFLSNANGTFLWVALVCQALADPGLRNWNALRTLQTFPAGLDSLYVRMIQEIKGYEHSGLCRDILAVTATVRRPISLEEITSIVEMPDGLCDEPEALEEIIGLCGSFLTLQDKTIYFVRQSAKDFLLGRASNNSRHFQEAFNWGFHLDKEEVNYTIYSRSLEVVSTVLRRDIYG</sequence>
<dbReference type="PROSITE" id="PS50837">
    <property type="entry name" value="NACHT"/>
    <property type="match status" value="1"/>
</dbReference>
<dbReference type="InterPro" id="IPR056884">
    <property type="entry name" value="NPHP3-like_N"/>
</dbReference>
<feature type="domain" description="NACHT" evidence="2">
    <location>
        <begin position="294"/>
        <end position="406"/>
    </location>
</feature>
<dbReference type="SUPFAM" id="SSF52540">
    <property type="entry name" value="P-loop containing nucleoside triphosphate hydrolases"/>
    <property type="match status" value="1"/>
</dbReference>
<evidence type="ECO:0000313" key="4">
    <source>
        <dbReference type="Proteomes" id="UP001301958"/>
    </source>
</evidence>
<evidence type="ECO:0000259" key="2">
    <source>
        <dbReference type="PROSITE" id="PS50837"/>
    </source>
</evidence>
<accession>A0AAN7BMQ4</accession>
<dbReference type="PANTHER" id="PTHR10622:SF13">
    <property type="entry name" value="NACHT DOMAIN-CONTAINING PROTEIN"/>
    <property type="match status" value="1"/>
</dbReference>
<organism evidence="3 4">
    <name type="scientific">Podospora fimiseda</name>
    <dbReference type="NCBI Taxonomy" id="252190"/>
    <lineage>
        <taxon>Eukaryota</taxon>
        <taxon>Fungi</taxon>
        <taxon>Dikarya</taxon>
        <taxon>Ascomycota</taxon>
        <taxon>Pezizomycotina</taxon>
        <taxon>Sordariomycetes</taxon>
        <taxon>Sordariomycetidae</taxon>
        <taxon>Sordariales</taxon>
        <taxon>Podosporaceae</taxon>
        <taxon>Podospora</taxon>
    </lineage>
</organism>
<dbReference type="InterPro" id="IPR027417">
    <property type="entry name" value="P-loop_NTPase"/>
</dbReference>
<proteinExistence type="predicted"/>
<dbReference type="Proteomes" id="UP001301958">
    <property type="component" value="Unassembled WGS sequence"/>
</dbReference>
<keyword evidence="4" id="KW-1185">Reference proteome</keyword>
<reference evidence="3" key="1">
    <citation type="journal article" date="2023" name="Mol. Phylogenet. Evol.">
        <title>Genome-scale phylogeny and comparative genomics of the fungal order Sordariales.</title>
        <authorList>
            <person name="Hensen N."/>
            <person name="Bonometti L."/>
            <person name="Westerberg I."/>
            <person name="Brannstrom I.O."/>
            <person name="Guillou S."/>
            <person name="Cros-Aarteil S."/>
            <person name="Calhoun S."/>
            <person name="Haridas S."/>
            <person name="Kuo A."/>
            <person name="Mondo S."/>
            <person name="Pangilinan J."/>
            <person name="Riley R."/>
            <person name="LaButti K."/>
            <person name="Andreopoulos B."/>
            <person name="Lipzen A."/>
            <person name="Chen C."/>
            <person name="Yan M."/>
            <person name="Daum C."/>
            <person name="Ng V."/>
            <person name="Clum A."/>
            <person name="Steindorff A."/>
            <person name="Ohm R.A."/>
            <person name="Martin F."/>
            <person name="Silar P."/>
            <person name="Natvig D.O."/>
            <person name="Lalanne C."/>
            <person name="Gautier V."/>
            <person name="Ament-Velasquez S.L."/>
            <person name="Kruys A."/>
            <person name="Hutchinson M.I."/>
            <person name="Powell A.J."/>
            <person name="Barry K."/>
            <person name="Miller A.N."/>
            <person name="Grigoriev I.V."/>
            <person name="Debuchy R."/>
            <person name="Gladieux P."/>
            <person name="Hiltunen Thoren M."/>
            <person name="Johannesson H."/>
        </authorList>
    </citation>
    <scope>NUCLEOTIDE SEQUENCE</scope>
    <source>
        <strain evidence="3">CBS 990.96</strain>
    </source>
</reference>
<keyword evidence="1" id="KW-0677">Repeat</keyword>